<feature type="transmembrane region" description="Helical" evidence="1">
    <location>
        <begin position="6"/>
        <end position="26"/>
    </location>
</feature>
<organism evidence="2 3">
    <name type="scientific">Algoriphagus locisalis</name>
    <dbReference type="NCBI Taxonomy" id="305507"/>
    <lineage>
        <taxon>Bacteria</taxon>
        <taxon>Pseudomonadati</taxon>
        <taxon>Bacteroidota</taxon>
        <taxon>Cytophagia</taxon>
        <taxon>Cytophagales</taxon>
        <taxon>Cyclobacteriaceae</taxon>
        <taxon>Algoriphagus</taxon>
    </lineage>
</organism>
<evidence type="ECO:0000313" key="3">
    <source>
        <dbReference type="Proteomes" id="UP000199673"/>
    </source>
</evidence>
<proteinExistence type="predicted"/>
<keyword evidence="1" id="KW-0472">Membrane</keyword>
<evidence type="ECO:0000256" key="1">
    <source>
        <dbReference type="SAM" id="Phobius"/>
    </source>
</evidence>
<reference evidence="3" key="1">
    <citation type="submission" date="2016-10" db="EMBL/GenBank/DDBJ databases">
        <authorList>
            <person name="Varghese N."/>
            <person name="Submissions S."/>
        </authorList>
    </citation>
    <scope>NUCLEOTIDE SEQUENCE [LARGE SCALE GENOMIC DNA]</scope>
    <source>
        <strain evidence="3">DSM 23445</strain>
    </source>
</reference>
<protein>
    <recommendedName>
        <fullName evidence="4">Four-helix bundle copper-binding protein</fullName>
    </recommendedName>
</protein>
<dbReference type="AlphaFoldDB" id="A0A1I7BHI9"/>
<dbReference type="Gene3D" id="1.20.1270.360">
    <property type="match status" value="1"/>
</dbReference>
<dbReference type="EMBL" id="FPBF01000003">
    <property type="protein sequence ID" value="SFT86638.1"/>
    <property type="molecule type" value="Genomic_DNA"/>
</dbReference>
<dbReference type="InterPro" id="IPR005560">
    <property type="entry name" value="Csp_YhjQ"/>
</dbReference>
<dbReference type="Proteomes" id="UP000199673">
    <property type="component" value="Unassembled WGS sequence"/>
</dbReference>
<sequence>MASGCIFVFFMTLILSQWELISMLILSKLLKFDSGDQLNSIIMSTVTKLTSNLIGSCEQCIDACLSCIDSCKDRPGMGDCIKYCERCIDACKDCISVNESSSLDRAIAMQQCVDACYNCAKECEKHEHEACIKCAEACRNCLTECESLLA</sequence>
<keyword evidence="3" id="KW-1185">Reference proteome</keyword>
<dbReference type="PANTHER" id="PTHR37310">
    <property type="entry name" value="CYTOPLASMIC PROTEIN-RELATED"/>
    <property type="match status" value="1"/>
</dbReference>
<dbReference type="PANTHER" id="PTHR37310:SF1">
    <property type="entry name" value="CYTOPLASMIC PROTEIN"/>
    <property type="match status" value="1"/>
</dbReference>
<evidence type="ECO:0008006" key="4">
    <source>
        <dbReference type="Google" id="ProtNLM"/>
    </source>
</evidence>
<keyword evidence="1" id="KW-0812">Transmembrane</keyword>
<gene>
    <name evidence="2" type="ORF">SAMN04489724_2431</name>
</gene>
<accession>A0A1I7BHI9</accession>
<evidence type="ECO:0000313" key="2">
    <source>
        <dbReference type="EMBL" id="SFT86638.1"/>
    </source>
</evidence>
<name>A0A1I7BHI9_9BACT</name>
<dbReference type="Pfam" id="PF03860">
    <property type="entry name" value="Csp"/>
    <property type="match status" value="1"/>
</dbReference>
<keyword evidence="1" id="KW-1133">Transmembrane helix</keyword>